<gene>
    <name evidence="6" type="ORF">KSX_01750</name>
</gene>
<dbReference type="SUPFAM" id="SSF52540">
    <property type="entry name" value="P-loop containing nucleoside triphosphate hydrolases"/>
    <property type="match status" value="1"/>
</dbReference>
<evidence type="ECO:0000313" key="7">
    <source>
        <dbReference type="Proteomes" id="UP000612362"/>
    </source>
</evidence>
<evidence type="ECO:0000259" key="5">
    <source>
        <dbReference type="PROSITE" id="PS50893"/>
    </source>
</evidence>
<proteinExistence type="inferred from homology"/>
<dbReference type="GO" id="GO:0005524">
    <property type="term" value="F:ATP binding"/>
    <property type="evidence" value="ECO:0007669"/>
    <property type="project" value="UniProtKB-KW"/>
</dbReference>
<feature type="domain" description="ABC transporter" evidence="5">
    <location>
        <begin position="4"/>
        <end position="257"/>
    </location>
</feature>
<organism evidence="6 7">
    <name type="scientific">Ktedonospora formicarum</name>
    <dbReference type="NCBI Taxonomy" id="2778364"/>
    <lineage>
        <taxon>Bacteria</taxon>
        <taxon>Bacillati</taxon>
        <taxon>Chloroflexota</taxon>
        <taxon>Ktedonobacteria</taxon>
        <taxon>Ktedonobacterales</taxon>
        <taxon>Ktedonobacteraceae</taxon>
        <taxon>Ktedonospora</taxon>
    </lineage>
</organism>
<dbReference type="PROSITE" id="PS50893">
    <property type="entry name" value="ABC_TRANSPORTER_2"/>
    <property type="match status" value="1"/>
</dbReference>
<dbReference type="InterPro" id="IPR003593">
    <property type="entry name" value="AAA+_ATPase"/>
</dbReference>
<dbReference type="PANTHER" id="PTHR42711:SF5">
    <property type="entry name" value="ABC TRANSPORTER ATP-BINDING PROTEIN NATA"/>
    <property type="match status" value="1"/>
</dbReference>
<sequence length="376" mass="42405">MPIVEVEQLVKTFRSRERNSGFAQSLQSFVAPRYRTREAVKHVSFTLETGEVLAFIGPNGAGKSTTIKMLTGILHPTSGKAQVLGFAPWQQRRQLAYHISSVFGQKSQLWYHLPPQDTFNLLARIYELDMTEYRKRRDFLIEVFDIASYIHTPARKLSLGERMRCELAAAFLHKPKIVFLDEPTIGLDVIAKQRIRDLIGLLNVEEGVTVFLTSHDAGDVEQVCRRAVVINHGEIILDESVAVLKRDYLKAKTIELQLAEHVESLVASDYDPQSPLRLRVATPALTQEGIQVVKAQGHSLTLEVDTTRCPLEPVIAAIMNQQHILDMTISDPPMEKIIASIYGEQREKAKSTTHTQVKEVVRQQARAEGELLHEDI</sequence>
<dbReference type="InterPro" id="IPR050763">
    <property type="entry name" value="ABC_transporter_ATP-binding"/>
</dbReference>
<evidence type="ECO:0000256" key="3">
    <source>
        <dbReference type="ARBA" id="ARBA00022741"/>
    </source>
</evidence>
<dbReference type="PANTHER" id="PTHR42711">
    <property type="entry name" value="ABC TRANSPORTER ATP-BINDING PROTEIN"/>
    <property type="match status" value="1"/>
</dbReference>
<evidence type="ECO:0000313" key="6">
    <source>
        <dbReference type="EMBL" id="GHO42012.1"/>
    </source>
</evidence>
<dbReference type="InterPro" id="IPR027417">
    <property type="entry name" value="P-loop_NTPase"/>
</dbReference>
<comment type="caution">
    <text evidence="6">The sequence shown here is derived from an EMBL/GenBank/DDBJ whole genome shotgun (WGS) entry which is preliminary data.</text>
</comment>
<comment type="similarity">
    <text evidence="1">Belongs to the ABC transporter superfamily.</text>
</comment>
<evidence type="ECO:0000256" key="1">
    <source>
        <dbReference type="ARBA" id="ARBA00005417"/>
    </source>
</evidence>
<dbReference type="AlphaFoldDB" id="A0A8J3MMU5"/>
<keyword evidence="3" id="KW-0547">Nucleotide-binding</keyword>
<dbReference type="Gene3D" id="3.40.50.300">
    <property type="entry name" value="P-loop containing nucleotide triphosphate hydrolases"/>
    <property type="match status" value="1"/>
</dbReference>
<keyword evidence="2" id="KW-0813">Transport</keyword>
<accession>A0A8J3MMU5</accession>
<name>A0A8J3MMU5_9CHLR</name>
<dbReference type="GO" id="GO:0016887">
    <property type="term" value="F:ATP hydrolysis activity"/>
    <property type="evidence" value="ECO:0007669"/>
    <property type="project" value="InterPro"/>
</dbReference>
<dbReference type="InterPro" id="IPR003439">
    <property type="entry name" value="ABC_transporter-like_ATP-bd"/>
</dbReference>
<protein>
    <submittedName>
        <fullName evidence="6">Sugar ABC transporter ATP-binding protein</fullName>
    </submittedName>
</protein>
<dbReference type="Pfam" id="PF00005">
    <property type="entry name" value="ABC_tran"/>
    <property type="match status" value="1"/>
</dbReference>
<evidence type="ECO:0000256" key="2">
    <source>
        <dbReference type="ARBA" id="ARBA00022448"/>
    </source>
</evidence>
<evidence type="ECO:0000256" key="4">
    <source>
        <dbReference type="ARBA" id="ARBA00022840"/>
    </source>
</evidence>
<reference evidence="6" key="1">
    <citation type="submission" date="2020-10" db="EMBL/GenBank/DDBJ databases">
        <title>Taxonomic study of unclassified bacteria belonging to the class Ktedonobacteria.</title>
        <authorList>
            <person name="Yabe S."/>
            <person name="Wang C.M."/>
            <person name="Zheng Y."/>
            <person name="Sakai Y."/>
            <person name="Cavaletti L."/>
            <person name="Monciardini P."/>
            <person name="Donadio S."/>
        </authorList>
    </citation>
    <scope>NUCLEOTIDE SEQUENCE</scope>
    <source>
        <strain evidence="6">SOSP1-1</strain>
    </source>
</reference>
<dbReference type="RefSeq" id="WP_220191608.1">
    <property type="nucleotide sequence ID" value="NZ_BNJF01000001.1"/>
</dbReference>
<keyword evidence="4 6" id="KW-0067">ATP-binding</keyword>
<dbReference type="EMBL" id="BNJF01000001">
    <property type="protein sequence ID" value="GHO42012.1"/>
    <property type="molecule type" value="Genomic_DNA"/>
</dbReference>
<keyword evidence="7" id="KW-1185">Reference proteome</keyword>
<dbReference type="Proteomes" id="UP000612362">
    <property type="component" value="Unassembled WGS sequence"/>
</dbReference>
<dbReference type="SMART" id="SM00382">
    <property type="entry name" value="AAA"/>
    <property type="match status" value="1"/>
</dbReference>